<evidence type="ECO:0000259" key="1">
    <source>
        <dbReference type="PROSITE" id="PS50006"/>
    </source>
</evidence>
<proteinExistence type="predicted"/>
<dbReference type="Gene3D" id="2.60.200.20">
    <property type="match status" value="1"/>
</dbReference>
<sequence>MNELTLKWIEANQLHIQTLQQQQPSKHPGTIRIGRDPHRCDVVLSHPTVSGLHVEIFFDTTSDQFRVRSLRDTNPPRIDGQLLSSQDATLNPGSHLCLGQVELEVVSILTRIEKIPVTILLPPNESVNLQKPPASTPQYGLQCPKCDRQTPYEQIDLGCRWCGTSLAAAMSVVMSPE</sequence>
<accession>U7Q971</accession>
<comment type="caution">
    <text evidence="2">The sequence shown here is derived from an EMBL/GenBank/DDBJ whole genome shotgun (WGS) entry which is preliminary data.</text>
</comment>
<dbReference type="RefSeq" id="WP_023069366.1">
    <property type="nucleotide sequence ID" value="NZ_AUZM01000102.1"/>
</dbReference>
<dbReference type="PROSITE" id="PS50006">
    <property type="entry name" value="FHA_DOMAIN"/>
    <property type="match status" value="1"/>
</dbReference>
<dbReference type="EMBL" id="AUZM01000102">
    <property type="protein sequence ID" value="ERT04369.1"/>
    <property type="molecule type" value="Genomic_DNA"/>
</dbReference>
<protein>
    <submittedName>
        <fullName evidence="2">FHA domain protein</fullName>
    </submittedName>
</protein>
<evidence type="ECO:0000313" key="3">
    <source>
        <dbReference type="Proteomes" id="UP000017127"/>
    </source>
</evidence>
<gene>
    <name evidence="2" type="ORF">M595_5684</name>
</gene>
<dbReference type="Proteomes" id="UP000017127">
    <property type="component" value="Unassembled WGS sequence"/>
</dbReference>
<evidence type="ECO:0000313" key="2">
    <source>
        <dbReference type="EMBL" id="ERT04369.1"/>
    </source>
</evidence>
<keyword evidence="3" id="KW-1185">Reference proteome</keyword>
<dbReference type="SUPFAM" id="SSF49879">
    <property type="entry name" value="SMAD/FHA domain"/>
    <property type="match status" value="1"/>
</dbReference>
<dbReference type="OrthoDB" id="510048at2"/>
<dbReference type="InterPro" id="IPR008984">
    <property type="entry name" value="SMAD_FHA_dom_sf"/>
</dbReference>
<name>U7Q971_9CYAN</name>
<dbReference type="Pfam" id="PF16697">
    <property type="entry name" value="Yop-YscD_cpl"/>
    <property type="match status" value="1"/>
</dbReference>
<dbReference type="InterPro" id="IPR000253">
    <property type="entry name" value="FHA_dom"/>
</dbReference>
<dbReference type="AlphaFoldDB" id="U7Q971"/>
<dbReference type="SMART" id="SM00240">
    <property type="entry name" value="FHA"/>
    <property type="match status" value="1"/>
</dbReference>
<dbReference type="CDD" id="cd00060">
    <property type="entry name" value="FHA"/>
    <property type="match status" value="1"/>
</dbReference>
<organism evidence="2 3">
    <name type="scientific">Lyngbya aestuarii BL J</name>
    <dbReference type="NCBI Taxonomy" id="1348334"/>
    <lineage>
        <taxon>Bacteria</taxon>
        <taxon>Bacillati</taxon>
        <taxon>Cyanobacteriota</taxon>
        <taxon>Cyanophyceae</taxon>
        <taxon>Oscillatoriophycideae</taxon>
        <taxon>Oscillatoriales</taxon>
        <taxon>Microcoleaceae</taxon>
        <taxon>Lyngbya</taxon>
    </lineage>
</organism>
<dbReference type="InterPro" id="IPR032030">
    <property type="entry name" value="YscD_cytoplasmic_dom"/>
</dbReference>
<feature type="domain" description="FHA" evidence="1">
    <location>
        <begin position="31"/>
        <end position="83"/>
    </location>
</feature>
<dbReference type="PATRIC" id="fig|1348334.3.peg.5458"/>
<reference evidence="2 3" key="1">
    <citation type="journal article" date="2013" name="Front. Microbiol.">
        <title>Comparative genomic analyses of the cyanobacterium, Lyngbya aestuarii BL J, a powerful hydrogen producer.</title>
        <authorList>
            <person name="Kothari A."/>
            <person name="Vaughn M."/>
            <person name="Garcia-Pichel F."/>
        </authorList>
    </citation>
    <scope>NUCLEOTIDE SEQUENCE [LARGE SCALE GENOMIC DNA]</scope>
    <source>
        <strain evidence="2 3">BL J</strain>
    </source>
</reference>